<sequence>MVVANLSDEDLAHMMFVDGCFLLSLMVGDQHDPLSTGCTLSSGNSFFKDIFMLENQIPWLVFEAIISIDIETTTTTAEESMAALLGFEVRQEAMLADFANYSPPHILGLLRYIMTWALPPQKREGKCVFGRNSSLSSLSIGAIHLVQSGVKLIGRAGSLGKFADMNCRKKLLFGELSLSPVALNDITTCWLVNMAALESAQATTPVNWDVDGYVVSSYLSMLAMLMDREEDVHVLRRSGVISSIFSDQQTLVIFKCFAQNIRMGFNYLDTLGEIDGYMRHRPVRIAIHKFVYNNYKTIAAVLSIAAALIGVMKAIYSLKRP</sequence>
<evidence type="ECO:0000256" key="1">
    <source>
        <dbReference type="SAM" id="Phobius"/>
    </source>
</evidence>
<keyword evidence="3" id="KW-1185">Reference proteome</keyword>
<protein>
    <submittedName>
        <fullName evidence="2">Uncharacterized protein</fullName>
    </submittedName>
</protein>
<keyword evidence="1" id="KW-0812">Transmembrane</keyword>
<dbReference type="Pfam" id="PF03140">
    <property type="entry name" value="DUF247"/>
    <property type="match status" value="1"/>
</dbReference>
<keyword evidence="1" id="KW-1133">Transmembrane helix</keyword>
<dbReference type="PANTHER" id="PTHR31549:SF80">
    <property type="entry name" value="OS12G0481000 PROTEIN"/>
    <property type="match status" value="1"/>
</dbReference>
<dbReference type="InterPro" id="IPR004158">
    <property type="entry name" value="DUF247_pln"/>
</dbReference>
<reference evidence="2" key="1">
    <citation type="submission" date="2020-07" db="EMBL/GenBank/DDBJ databases">
        <title>Genome sequence and genetic diversity analysis of an under-domesticated orphan crop, white fonio (Digitaria exilis).</title>
        <authorList>
            <person name="Bennetzen J.L."/>
            <person name="Chen S."/>
            <person name="Ma X."/>
            <person name="Wang X."/>
            <person name="Yssel A.E.J."/>
            <person name="Chaluvadi S.R."/>
            <person name="Johnson M."/>
            <person name="Gangashetty P."/>
            <person name="Hamidou F."/>
            <person name="Sanogo M.D."/>
            <person name="Zwaenepoel A."/>
            <person name="Wallace J."/>
            <person name="Van De Peer Y."/>
            <person name="Van Deynze A."/>
        </authorList>
    </citation>
    <scope>NUCLEOTIDE SEQUENCE</scope>
    <source>
        <tissue evidence="2">Leaves</tissue>
    </source>
</reference>
<dbReference type="PANTHER" id="PTHR31549">
    <property type="entry name" value="PROTEIN, PUTATIVE (DUF247)-RELATED-RELATED"/>
    <property type="match status" value="1"/>
</dbReference>
<keyword evidence="1" id="KW-0472">Membrane</keyword>
<dbReference type="EMBL" id="JACEFO010001742">
    <property type="protein sequence ID" value="KAF8712739.1"/>
    <property type="molecule type" value="Genomic_DNA"/>
</dbReference>
<dbReference type="OrthoDB" id="677916at2759"/>
<evidence type="ECO:0000313" key="2">
    <source>
        <dbReference type="EMBL" id="KAF8712739.1"/>
    </source>
</evidence>
<evidence type="ECO:0000313" key="3">
    <source>
        <dbReference type="Proteomes" id="UP000636709"/>
    </source>
</evidence>
<accession>A0A835ETQ7</accession>
<comment type="caution">
    <text evidence="2">The sequence shown here is derived from an EMBL/GenBank/DDBJ whole genome shotgun (WGS) entry which is preliminary data.</text>
</comment>
<proteinExistence type="predicted"/>
<dbReference type="Proteomes" id="UP000636709">
    <property type="component" value="Unassembled WGS sequence"/>
</dbReference>
<dbReference type="AlphaFoldDB" id="A0A835ETQ7"/>
<gene>
    <name evidence="2" type="ORF">HU200_028507</name>
</gene>
<organism evidence="2 3">
    <name type="scientific">Digitaria exilis</name>
    <dbReference type="NCBI Taxonomy" id="1010633"/>
    <lineage>
        <taxon>Eukaryota</taxon>
        <taxon>Viridiplantae</taxon>
        <taxon>Streptophyta</taxon>
        <taxon>Embryophyta</taxon>
        <taxon>Tracheophyta</taxon>
        <taxon>Spermatophyta</taxon>
        <taxon>Magnoliopsida</taxon>
        <taxon>Liliopsida</taxon>
        <taxon>Poales</taxon>
        <taxon>Poaceae</taxon>
        <taxon>PACMAD clade</taxon>
        <taxon>Panicoideae</taxon>
        <taxon>Panicodae</taxon>
        <taxon>Paniceae</taxon>
        <taxon>Anthephorinae</taxon>
        <taxon>Digitaria</taxon>
    </lineage>
</organism>
<name>A0A835ETQ7_9POAL</name>
<feature type="transmembrane region" description="Helical" evidence="1">
    <location>
        <begin position="298"/>
        <end position="316"/>
    </location>
</feature>